<keyword evidence="1" id="KW-0472">Membrane</keyword>
<dbReference type="Proteomes" id="UP000190857">
    <property type="component" value="Unassembled WGS sequence"/>
</dbReference>
<organism evidence="2 3">
    <name type="scientific">Okibacterium fritillariae</name>
    <dbReference type="NCBI Taxonomy" id="123320"/>
    <lineage>
        <taxon>Bacteria</taxon>
        <taxon>Bacillati</taxon>
        <taxon>Actinomycetota</taxon>
        <taxon>Actinomycetes</taxon>
        <taxon>Micrococcales</taxon>
        <taxon>Microbacteriaceae</taxon>
        <taxon>Okibacterium</taxon>
    </lineage>
</organism>
<dbReference type="EMBL" id="FUZP01000001">
    <property type="protein sequence ID" value="SKC36536.1"/>
    <property type="molecule type" value="Genomic_DNA"/>
</dbReference>
<accession>A0A1T5IBH7</accession>
<dbReference type="STRING" id="123320.SAMN06309945_0210"/>
<proteinExistence type="predicted"/>
<feature type="transmembrane region" description="Helical" evidence="1">
    <location>
        <begin position="32"/>
        <end position="54"/>
    </location>
</feature>
<sequence>MTTGATLVVGYDEARRASVETTLHRLARRQGISMLVLGVFFGLLIVVPIGAAIVETNDTADGSASRRDPGRAYEV</sequence>
<reference evidence="2 3" key="1">
    <citation type="submission" date="2017-02" db="EMBL/GenBank/DDBJ databases">
        <authorList>
            <person name="Peterson S.W."/>
        </authorList>
    </citation>
    <scope>NUCLEOTIDE SEQUENCE [LARGE SCALE GENOMIC DNA]</scope>
    <source>
        <strain evidence="2 3">VKM Ac-2059</strain>
    </source>
</reference>
<name>A0A1T5IBH7_9MICO</name>
<keyword evidence="1" id="KW-1133">Transmembrane helix</keyword>
<keyword evidence="1" id="KW-0812">Transmembrane</keyword>
<dbReference type="AlphaFoldDB" id="A0A1T5IBH7"/>
<dbReference type="RefSeq" id="WP_079726452.1">
    <property type="nucleotide sequence ID" value="NZ_FUZP01000001.1"/>
</dbReference>
<keyword evidence="3" id="KW-1185">Reference proteome</keyword>
<evidence type="ECO:0000256" key="1">
    <source>
        <dbReference type="SAM" id="Phobius"/>
    </source>
</evidence>
<evidence type="ECO:0000313" key="3">
    <source>
        <dbReference type="Proteomes" id="UP000190857"/>
    </source>
</evidence>
<evidence type="ECO:0000313" key="2">
    <source>
        <dbReference type="EMBL" id="SKC36536.1"/>
    </source>
</evidence>
<protein>
    <submittedName>
        <fullName evidence="2">Uncharacterized protein</fullName>
    </submittedName>
</protein>
<gene>
    <name evidence="2" type="ORF">SAMN06309945_0210</name>
</gene>